<dbReference type="InterPro" id="IPR050856">
    <property type="entry name" value="Biotin_carboxylase_complex"/>
</dbReference>
<keyword evidence="6" id="KW-0092">Biotin</keyword>
<dbReference type="SUPFAM" id="SSF51246">
    <property type="entry name" value="Rudiment single hybrid motif"/>
    <property type="match status" value="1"/>
</dbReference>
<dbReference type="PROSITE" id="PS50975">
    <property type="entry name" value="ATP_GRASP"/>
    <property type="match status" value="1"/>
</dbReference>
<dbReference type="Pfam" id="PF00289">
    <property type="entry name" value="Biotin_carb_N"/>
    <property type="match status" value="1"/>
</dbReference>
<dbReference type="InterPro" id="IPR048429">
    <property type="entry name" value="MCC_alpha_BT"/>
</dbReference>
<dbReference type="Gene3D" id="2.40.50.100">
    <property type="match status" value="1"/>
</dbReference>
<dbReference type="Pfam" id="PF02786">
    <property type="entry name" value="CPSase_L_D2"/>
    <property type="match status" value="1"/>
</dbReference>
<comment type="cofactor">
    <cofactor evidence="1">
        <name>biotin</name>
        <dbReference type="ChEBI" id="CHEBI:57586"/>
    </cofactor>
</comment>
<dbReference type="Pfam" id="PF00364">
    <property type="entry name" value="Biotin_lipoyl"/>
    <property type="match status" value="1"/>
</dbReference>
<keyword evidence="4 7" id="KW-0067">ATP-binding</keyword>
<evidence type="ECO:0000259" key="8">
    <source>
        <dbReference type="PROSITE" id="PS50968"/>
    </source>
</evidence>
<dbReference type="Gene3D" id="3.30.700.40">
    <property type="match status" value="1"/>
</dbReference>
<dbReference type="InterPro" id="IPR000089">
    <property type="entry name" value="Biotin_lipoyl"/>
</dbReference>
<evidence type="ECO:0000256" key="1">
    <source>
        <dbReference type="ARBA" id="ARBA00001953"/>
    </source>
</evidence>
<dbReference type="InterPro" id="IPR011054">
    <property type="entry name" value="Rudment_hybrid_motif"/>
</dbReference>
<dbReference type="Gene3D" id="3.40.50.20">
    <property type="match status" value="1"/>
</dbReference>
<dbReference type="FunFam" id="3.40.50.20:FF:000010">
    <property type="entry name" value="Propionyl-CoA carboxylase subunit alpha"/>
    <property type="match status" value="1"/>
</dbReference>
<dbReference type="Pfam" id="PF02785">
    <property type="entry name" value="Biotin_carb_C"/>
    <property type="match status" value="1"/>
</dbReference>
<dbReference type="InterPro" id="IPR011053">
    <property type="entry name" value="Single_hybrid_motif"/>
</dbReference>
<evidence type="ECO:0000256" key="3">
    <source>
        <dbReference type="ARBA" id="ARBA00022741"/>
    </source>
</evidence>
<feature type="domain" description="ATP-grasp" evidence="9">
    <location>
        <begin position="120"/>
        <end position="317"/>
    </location>
</feature>
<dbReference type="InterPro" id="IPR005482">
    <property type="entry name" value="Biotin_COase_C"/>
</dbReference>
<evidence type="ECO:0000256" key="2">
    <source>
        <dbReference type="ARBA" id="ARBA00022598"/>
    </source>
</evidence>
<dbReference type="Gene3D" id="3.30.1490.20">
    <property type="entry name" value="ATP-grasp fold, A domain"/>
    <property type="match status" value="1"/>
</dbReference>
<dbReference type="AlphaFoldDB" id="A0A9D7QK32"/>
<sequence length="675" mass="73010">MFTKVLIANRGEIACRVIKTARRMGIRTVAVYSDADANARHVRLAEEAVLLGPAAARESYLVAEKIVEACRRTGAQAVHPGYGFLSENADFAEALAANGIAFIGPPASAIRAMGSKSEAKKLMGNAGVPLTPGYHGDDQTPALLHREADAIGYPVLIKAAAGGGGKGMRLVERTEDFPDALASCKREAASSFGNEHVLIEKYVTKPRHIEIQVFADTRGNCVYLFERDCSVQRRHQKVLEEAPAPGMTPERRRQMGEAAVAAARAVGYVGAGTVEFIANQDGSFYFMEMNTRLQVEHPVTEMITGQDLVEWQLRVAAGQPLPLAQEQLQVRGHALEARIYAEDAGKGFLPSTGKLIRLRAPAESLNVRVDSGVEEGDEITPFYDPMIAKLIVWDEHRDAALARMRKALADYQVAGVTTNIDFLSRLVACPAFAGADLDTGLIERQKTFLFPATQAVPYDALLVATVGELLWEQHKAGLAAKSSGDPWSPWHARDGWRMNLSAARIIGFRDGESLVEAQVRYQRDQWQITINGRTALARGRKLEGDRIAVEFDDRRLIASVVVPQGDFLRGTVDDKRSVFLQGSTYSLLRDDPLHLVEAGGAHGGGLTAPMPGKVVALLAQPGQKVEKGAPLLILEAMKMEHTITAPAAGTIKTFCYAAGEQVGDGAALVEFEGDG</sequence>
<dbReference type="PROSITE" id="PS00866">
    <property type="entry name" value="CPSASE_1"/>
    <property type="match status" value="1"/>
</dbReference>
<dbReference type="SUPFAM" id="SSF51230">
    <property type="entry name" value="Single hybrid motif"/>
    <property type="match status" value="1"/>
</dbReference>
<dbReference type="PROSITE" id="PS50979">
    <property type="entry name" value="BC"/>
    <property type="match status" value="1"/>
</dbReference>
<dbReference type="SUPFAM" id="SSF56059">
    <property type="entry name" value="Glutathione synthetase ATP-binding domain-like"/>
    <property type="match status" value="1"/>
</dbReference>
<dbReference type="FunFam" id="2.40.50.100:FF:000003">
    <property type="entry name" value="Acetyl-CoA carboxylase biotin carboxyl carrier protein"/>
    <property type="match status" value="1"/>
</dbReference>
<dbReference type="EMBL" id="JADKBR010000005">
    <property type="protein sequence ID" value="MBK8889982.1"/>
    <property type="molecule type" value="Genomic_DNA"/>
</dbReference>
<proteinExistence type="predicted"/>
<evidence type="ECO:0000259" key="10">
    <source>
        <dbReference type="PROSITE" id="PS50979"/>
    </source>
</evidence>
<keyword evidence="3 7" id="KW-0547">Nucleotide-binding</keyword>
<dbReference type="NCBIfam" id="NF006367">
    <property type="entry name" value="PRK08591.1"/>
    <property type="match status" value="1"/>
</dbReference>
<dbReference type="InterPro" id="IPR011764">
    <property type="entry name" value="Biotin_carboxylation_dom"/>
</dbReference>
<protein>
    <submittedName>
        <fullName evidence="11">Acetyl/propionyl/methylcrotonyl-CoA carboxylase subunit alpha</fullName>
    </submittedName>
</protein>
<dbReference type="GO" id="GO:0046872">
    <property type="term" value="F:metal ion binding"/>
    <property type="evidence" value="ECO:0007669"/>
    <property type="project" value="InterPro"/>
</dbReference>
<dbReference type="InterPro" id="IPR013815">
    <property type="entry name" value="ATP_grasp_subdomain_1"/>
</dbReference>
<comment type="caution">
    <text evidence="11">The sequence shown here is derived from an EMBL/GenBank/DDBJ whole genome shotgun (WGS) entry which is preliminary data.</text>
</comment>
<dbReference type="Pfam" id="PF21139">
    <property type="entry name" value="BT_MCC_alpha"/>
    <property type="match status" value="1"/>
</dbReference>
<dbReference type="GO" id="GO:0016874">
    <property type="term" value="F:ligase activity"/>
    <property type="evidence" value="ECO:0007669"/>
    <property type="project" value="UniProtKB-KW"/>
</dbReference>
<evidence type="ECO:0000256" key="5">
    <source>
        <dbReference type="ARBA" id="ARBA00022946"/>
    </source>
</evidence>
<evidence type="ECO:0000256" key="4">
    <source>
        <dbReference type="ARBA" id="ARBA00022840"/>
    </source>
</evidence>
<evidence type="ECO:0000313" key="11">
    <source>
        <dbReference type="EMBL" id="MBK8889982.1"/>
    </source>
</evidence>
<name>A0A9D7QK32_9RHOO</name>
<accession>A0A9D7QK32</accession>
<dbReference type="Gene3D" id="3.30.470.20">
    <property type="entry name" value="ATP-grasp fold, B domain"/>
    <property type="match status" value="1"/>
</dbReference>
<dbReference type="InterPro" id="IPR005479">
    <property type="entry name" value="CPAse_ATP-bd"/>
</dbReference>
<dbReference type="PANTHER" id="PTHR18866:SF33">
    <property type="entry name" value="METHYLCROTONOYL-COA CARBOXYLASE SUBUNIT ALPHA, MITOCHONDRIAL-RELATED"/>
    <property type="match status" value="1"/>
</dbReference>
<keyword evidence="5" id="KW-0809">Transit peptide</keyword>
<keyword evidence="2" id="KW-0436">Ligase</keyword>
<dbReference type="InterPro" id="IPR011761">
    <property type="entry name" value="ATP-grasp"/>
</dbReference>
<organism evidence="11 12">
    <name type="scientific">Candidatus Dechloromonas phosphorivorans</name>
    <dbReference type="NCBI Taxonomy" id="2899244"/>
    <lineage>
        <taxon>Bacteria</taxon>
        <taxon>Pseudomonadati</taxon>
        <taxon>Pseudomonadota</taxon>
        <taxon>Betaproteobacteria</taxon>
        <taxon>Rhodocyclales</taxon>
        <taxon>Azonexaceae</taxon>
        <taxon>Dechloromonas</taxon>
    </lineage>
</organism>
<feature type="domain" description="Biotin carboxylation" evidence="10">
    <location>
        <begin position="1"/>
        <end position="447"/>
    </location>
</feature>
<dbReference type="PANTHER" id="PTHR18866">
    <property type="entry name" value="CARBOXYLASE:PYRUVATE/ACETYL-COA/PROPIONYL-COA CARBOXYLASE"/>
    <property type="match status" value="1"/>
</dbReference>
<dbReference type="PROSITE" id="PS00867">
    <property type="entry name" value="CPSASE_2"/>
    <property type="match status" value="1"/>
</dbReference>
<feature type="domain" description="Lipoyl-binding" evidence="8">
    <location>
        <begin position="595"/>
        <end position="672"/>
    </location>
</feature>
<dbReference type="InterPro" id="IPR016185">
    <property type="entry name" value="PreATP-grasp_dom_sf"/>
</dbReference>
<dbReference type="CDD" id="cd06850">
    <property type="entry name" value="biotinyl_domain"/>
    <property type="match status" value="1"/>
</dbReference>
<reference evidence="11" key="1">
    <citation type="submission" date="2020-10" db="EMBL/GenBank/DDBJ databases">
        <title>Connecting structure to function with the recovery of over 1000 high-quality activated sludge metagenome-assembled genomes encoding full-length rRNA genes using long-read sequencing.</title>
        <authorList>
            <person name="Singleton C.M."/>
            <person name="Petriglieri F."/>
            <person name="Kristensen J.M."/>
            <person name="Kirkegaard R.H."/>
            <person name="Michaelsen T.Y."/>
            <person name="Andersen M.H."/>
            <person name="Karst S.M."/>
            <person name="Dueholm M.S."/>
            <person name="Nielsen P.H."/>
            <person name="Albertsen M."/>
        </authorList>
    </citation>
    <scope>NUCLEOTIDE SEQUENCE</scope>
    <source>
        <strain evidence="11">OdNE_18-Q3-R46-58_BAT3C.305</strain>
    </source>
</reference>
<dbReference type="GO" id="GO:0005524">
    <property type="term" value="F:ATP binding"/>
    <property type="evidence" value="ECO:0007669"/>
    <property type="project" value="UniProtKB-UniRule"/>
</dbReference>
<evidence type="ECO:0000256" key="7">
    <source>
        <dbReference type="PROSITE-ProRule" id="PRU00409"/>
    </source>
</evidence>
<dbReference type="Proteomes" id="UP000808146">
    <property type="component" value="Unassembled WGS sequence"/>
</dbReference>
<dbReference type="PROSITE" id="PS50968">
    <property type="entry name" value="BIOTINYL_LIPOYL"/>
    <property type="match status" value="1"/>
</dbReference>
<dbReference type="SUPFAM" id="SSF52440">
    <property type="entry name" value="PreATP-grasp domain"/>
    <property type="match status" value="1"/>
</dbReference>
<evidence type="ECO:0000259" key="9">
    <source>
        <dbReference type="PROSITE" id="PS50975"/>
    </source>
</evidence>
<evidence type="ECO:0000313" key="12">
    <source>
        <dbReference type="Proteomes" id="UP000808146"/>
    </source>
</evidence>
<dbReference type="FunFam" id="3.30.470.20:FF:000028">
    <property type="entry name" value="Methylcrotonoyl-CoA carboxylase subunit alpha, mitochondrial"/>
    <property type="match status" value="1"/>
</dbReference>
<dbReference type="InterPro" id="IPR005481">
    <property type="entry name" value="BC-like_N"/>
</dbReference>
<dbReference type="SMART" id="SM00878">
    <property type="entry name" value="Biotin_carb_C"/>
    <property type="match status" value="1"/>
</dbReference>
<evidence type="ECO:0000256" key="6">
    <source>
        <dbReference type="ARBA" id="ARBA00023267"/>
    </source>
</evidence>
<dbReference type="FunFam" id="3.30.1490.20:FF:000003">
    <property type="entry name" value="acetyl-CoA carboxylase isoform X1"/>
    <property type="match status" value="1"/>
</dbReference>
<gene>
    <name evidence="11" type="ORF">IPN75_06105</name>
</gene>